<feature type="transmembrane region" description="Helical" evidence="7">
    <location>
        <begin position="601"/>
        <end position="618"/>
    </location>
</feature>
<feature type="region of interest" description="Disordered" evidence="6">
    <location>
        <begin position="1"/>
        <end position="24"/>
    </location>
</feature>
<comment type="subcellular location">
    <subcellularLocation>
        <location evidence="1">Cell membrane</location>
        <topology evidence="1">Multi-pass membrane protein</topology>
    </subcellularLocation>
</comment>
<feature type="transmembrane region" description="Helical" evidence="7">
    <location>
        <begin position="315"/>
        <end position="332"/>
    </location>
</feature>
<reference evidence="9 10" key="1">
    <citation type="journal article" date="2014" name="Int. J. Syst. Evol. Microbiol.">
        <title>Nocardia vulneris sp. nov., isolated from wounds of human patients in North America.</title>
        <authorList>
            <person name="Lasker B.A."/>
            <person name="Bell M."/>
            <person name="Klenk H.P."/>
            <person name="Sproer C."/>
            <person name="Schumann C."/>
            <person name="Schumann P."/>
            <person name="Brown J.M."/>
        </authorList>
    </citation>
    <scope>NUCLEOTIDE SEQUENCE [LARGE SCALE GENOMIC DNA]</scope>
    <source>
        <strain evidence="9 10">W9851</strain>
    </source>
</reference>
<feature type="transmembrane region" description="Helical" evidence="7">
    <location>
        <begin position="266"/>
        <end position="286"/>
    </location>
</feature>
<keyword evidence="3 7" id="KW-0812">Transmembrane</keyword>
<accession>A0ABR4Z7X6</accession>
<dbReference type="PANTHER" id="PTHR33406">
    <property type="entry name" value="MEMBRANE PROTEIN MJ1562-RELATED"/>
    <property type="match status" value="1"/>
</dbReference>
<keyword evidence="2" id="KW-1003">Cell membrane</keyword>
<feature type="transmembrane region" description="Helical" evidence="7">
    <location>
        <begin position="630"/>
        <end position="648"/>
    </location>
</feature>
<dbReference type="PANTHER" id="PTHR33406:SF13">
    <property type="entry name" value="MEMBRANE PROTEIN YDFJ"/>
    <property type="match status" value="1"/>
</dbReference>
<sequence length="780" mass="83010">MTRQAPPAADRDDAGRDPAGSGDGIRSGWPDLVARFTAGRVRLLTVVWIVLLMLGALGGATLAESLNSQGWDVPGSGTVAVRDELAAGLAGRGATDVLLVIHDKQQTVDSPAFEQRAREVFETTVADARLQVSGSFGWNTLSPLNRGKFVGADRRTVTTAIGIGLGNDEATKKVPVVQEDLGARFEEQGLDVAILSVQGMQGEANKLAAEGLIRSELLAFPLIVIVLLLLFRSVLAMVAAMAVTITGIAVTLGIIGVLAARTELSIFVENIVLMLGLGVGVDYSLVMIKRFKEELAAGNEVHQSVLRTLRTGGRTVATSGLTIIVAALPLFIVRMNTIVSLAVGAVVVVAVTTLTSLLLLPVLLQVLGPRINAGKIPIPARFRTDESADETRLASHRWYRLAATVMRHRFAFLGAGIAVLVLLAIPAADMKLSLPGPEILPSSSAIGRGFDRVATQYGPGVAAPIQVVVRSDATVTDPSVGSELSELITDLSALPDVAAVNSALTVTQQLSPELRWQALDPATFDRLPADAQQGLRYYVSGDRQKSVVEVISTRPFADDATITLLDRVRARTEALPATMHADVGGNTARAVDPNHEIERKLPWVIVLMLIALYVVLLISFRSIFLPLKAILMNGLAVGATFGVLVAIFQKGWLPQVPGLDQPGYLLSFAPILVLALMVGLSTDYEVFLLNRVRERYLQTRDNHEAVAVGIARTAPLITGAAVLMIAVFGAFGFGGFLPIEQIGIGLAIAVALDVTVIRSMIVPAAMSLMGRWNWWPGDKT</sequence>
<evidence type="ECO:0000313" key="10">
    <source>
        <dbReference type="Proteomes" id="UP000031364"/>
    </source>
</evidence>
<evidence type="ECO:0000259" key="8">
    <source>
        <dbReference type="PROSITE" id="PS50156"/>
    </source>
</evidence>
<evidence type="ECO:0000256" key="1">
    <source>
        <dbReference type="ARBA" id="ARBA00004651"/>
    </source>
</evidence>
<feature type="transmembrane region" description="Helical" evidence="7">
    <location>
        <begin position="742"/>
        <end position="761"/>
    </location>
</feature>
<dbReference type="Gene3D" id="1.20.1640.10">
    <property type="entry name" value="Multidrug efflux transporter AcrB transmembrane domain"/>
    <property type="match status" value="2"/>
</dbReference>
<dbReference type="Proteomes" id="UP000031364">
    <property type="component" value="Unassembled WGS sequence"/>
</dbReference>
<dbReference type="InterPro" id="IPR050545">
    <property type="entry name" value="Mycobact_MmpL"/>
</dbReference>
<name>A0ABR4Z7X6_9NOCA</name>
<feature type="domain" description="SSD" evidence="8">
    <location>
        <begin position="238"/>
        <end position="366"/>
    </location>
</feature>
<evidence type="ECO:0000256" key="6">
    <source>
        <dbReference type="SAM" id="MobiDB-lite"/>
    </source>
</evidence>
<dbReference type="RefSeq" id="WP_043677730.1">
    <property type="nucleotide sequence ID" value="NZ_BDCI01000048.1"/>
</dbReference>
<dbReference type="SUPFAM" id="SSF82866">
    <property type="entry name" value="Multidrug efflux transporter AcrB transmembrane domain"/>
    <property type="match status" value="2"/>
</dbReference>
<protein>
    <recommendedName>
        <fullName evidence="8">SSD domain-containing protein</fullName>
    </recommendedName>
</protein>
<feature type="transmembrane region" description="Helical" evidence="7">
    <location>
        <begin position="668"/>
        <end position="689"/>
    </location>
</feature>
<feature type="transmembrane region" description="Helical" evidence="7">
    <location>
        <begin position="710"/>
        <end position="736"/>
    </location>
</feature>
<keyword evidence="5 7" id="KW-0472">Membrane</keyword>
<dbReference type="PROSITE" id="PS50156">
    <property type="entry name" value="SSD"/>
    <property type="match status" value="1"/>
</dbReference>
<evidence type="ECO:0000256" key="5">
    <source>
        <dbReference type="ARBA" id="ARBA00023136"/>
    </source>
</evidence>
<evidence type="ECO:0000256" key="4">
    <source>
        <dbReference type="ARBA" id="ARBA00022989"/>
    </source>
</evidence>
<feature type="transmembrane region" description="Helical" evidence="7">
    <location>
        <begin position="212"/>
        <end position="231"/>
    </location>
</feature>
<dbReference type="EMBL" id="JNFP01000046">
    <property type="protein sequence ID" value="KIA61389.1"/>
    <property type="molecule type" value="Genomic_DNA"/>
</dbReference>
<organism evidence="9 10">
    <name type="scientific">Nocardia vulneris</name>
    <dbReference type="NCBI Taxonomy" id="1141657"/>
    <lineage>
        <taxon>Bacteria</taxon>
        <taxon>Bacillati</taxon>
        <taxon>Actinomycetota</taxon>
        <taxon>Actinomycetes</taxon>
        <taxon>Mycobacteriales</taxon>
        <taxon>Nocardiaceae</taxon>
        <taxon>Nocardia</taxon>
    </lineage>
</organism>
<gene>
    <name evidence="9" type="ORF">FG87_31380</name>
</gene>
<dbReference type="Pfam" id="PF03176">
    <property type="entry name" value="MMPL"/>
    <property type="match status" value="2"/>
</dbReference>
<feature type="transmembrane region" description="Helical" evidence="7">
    <location>
        <begin position="238"/>
        <end position="260"/>
    </location>
</feature>
<dbReference type="InterPro" id="IPR000731">
    <property type="entry name" value="SSD"/>
</dbReference>
<keyword evidence="4 7" id="KW-1133">Transmembrane helix</keyword>
<evidence type="ECO:0000256" key="3">
    <source>
        <dbReference type="ARBA" id="ARBA00022692"/>
    </source>
</evidence>
<proteinExistence type="predicted"/>
<feature type="transmembrane region" description="Helical" evidence="7">
    <location>
        <begin position="338"/>
        <end position="364"/>
    </location>
</feature>
<evidence type="ECO:0000313" key="9">
    <source>
        <dbReference type="EMBL" id="KIA61389.1"/>
    </source>
</evidence>
<feature type="transmembrane region" description="Helical" evidence="7">
    <location>
        <begin position="43"/>
        <end position="63"/>
    </location>
</feature>
<dbReference type="InterPro" id="IPR004869">
    <property type="entry name" value="MMPL_dom"/>
</dbReference>
<feature type="transmembrane region" description="Helical" evidence="7">
    <location>
        <begin position="410"/>
        <end position="428"/>
    </location>
</feature>
<keyword evidence="10" id="KW-1185">Reference proteome</keyword>
<comment type="caution">
    <text evidence="9">The sequence shown here is derived from an EMBL/GenBank/DDBJ whole genome shotgun (WGS) entry which is preliminary data.</text>
</comment>
<evidence type="ECO:0000256" key="2">
    <source>
        <dbReference type="ARBA" id="ARBA00022475"/>
    </source>
</evidence>
<evidence type="ECO:0000256" key="7">
    <source>
        <dbReference type="SAM" id="Phobius"/>
    </source>
</evidence>